<dbReference type="Gene3D" id="3.40.50.410">
    <property type="entry name" value="von Willebrand factor, type A domain"/>
    <property type="match status" value="1"/>
</dbReference>
<dbReference type="Pfam" id="PF13519">
    <property type="entry name" value="VWA_2"/>
    <property type="match status" value="1"/>
</dbReference>
<evidence type="ECO:0000313" key="3">
    <source>
        <dbReference type="EMBL" id="KPD26275.1"/>
    </source>
</evidence>
<dbReference type="PATRIC" id="fig|37636.3.peg.1602"/>
<evidence type="ECO:0000256" key="1">
    <source>
        <dbReference type="SAM" id="Phobius"/>
    </source>
</evidence>
<dbReference type="SUPFAM" id="SSF53300">
    <property type="entry name" value="vWA-like"/>
    <property type="match status" value="1"/>
</dbReference>
<feature type="domain" description="VWFA" evidence="2">
    <location>
        <begin position="322"/>
        <end position="488"/>
    </location>
</feature>
<gene>
    <name evidence="3" type="ORF">AN926_10645</name>
</gene>
<dbReference type="InterPro" id="IPR002035">
    <property type="entry name" value="VWF_A"/>
</dbReference>
<protein>
    <recommendedName>
        <fullName evidence="2">VWFA domain-containing protein</fullName>
    </recommendedName>
</protein>
<dbReference type="AlphaFoldDB" id="A0A0N0ZRF2"/>
<keyword evidence="1" id="KW-0472">Membrane</keyword>
<reference evidence="3 4" key="1">
    <citation type="submission" date="2015-09" db="EMBL/GenBank/DDBJ databases">
        <title>Draft genome sequence of Thermus scotoductus strain K1 isolated from a geothermal spring in Nagorno-Karabakh, Armenia.</title>
        <authorList>
            <person name="Saghatelyan A."/>
            <person name="Poghosyan L."/>
            <person name="Panosyan H."/>
            <person name="Birkeland N.-K."/>
        </authorList>
    </citation>
    <scope>NUCLEOTIDE SEQUENCE [LARGE SCALE GENOMIC DNA]</scope>
    <source>
        <strain evidence="3 4">K1</strain>
    </source>
</reference>
<dbReference type="InterPro" id="IPR051266">
    <property type="entry name" value="CLCR"/>
</dbReference>
<name>A0A0N0ZRF2_THESC</name>
<feature type="transmembrane region" description="Helical" evidence="1">
    <location>
        <begin position="15"/>
        <end position="33"/>
    </location>
</feature>
<sequence length="719" mass="77209">MDGAFGGNPEKPRTLVRGVVTVGVLILLFLAFLDPRWPMPGRVVYLLDFSPSARESVFALADRLPRDGIYVAFAERAARLPSPTARRLDLGERTDLKAAFQEAEALRPSRVVLVSDGLFEPISAPFPLDAVYVPPKPHVAVELVPPPYPLYGETVGVGVVLEAPLSVEARLRVEGPAGTWERSLRVEGRKSLAYTFSLTEKAEVWAVVEGSWGRSEAQVSLQPADRGRALVLGDPALARYLEAQGFQVEEGPFRLPLEADLVAVGLGVLDLPEGAPEALRSYLRQGGGLLFTATPKGLFFGGWDRALPEDLPLKPLGRKGAALILVMDVSGSMEGEKLSLAVAGALELVRSAAEEDYLGVVLFSSTHRVLFPPRPMTEQGKKEAESLLLSVRAGGGTVLGSAFREAVRLLQGVPVERKGILVLSDGLISDPQDPILALAEASGLEVSAMALGADADRAFLKALAERGGGRYYQAATARELPRLFLKEGQEVFQGEGLEGRFPVRARPHPLAQGFSPPPLSVLLPARAEPWAEVVLESDGRAVLALGERGEGRVAALATDLSRSWRGWKEAASFLGGLARYLMGGKKAMALYAYPEGKGVRVVVLGHLERPLFLSGGQEMPLVPTGPGRYEIQAQTPGVLLDGPRRLPLAFPLPGEWTPRDGKLVLKTLAEASHGRLLALEDLGQPGSSPLPLRPYLLALALALFLLERLLEARSFARKA</sequence>
<dbReference type="PROSITE" id="PS50234">
    <property type="entry name" value="VWFA"/>
    <property type="match status" value="1"/>
</dbReference>
<dbReference type="PANTHER" id="PTHR10579:SF43">
    <property type="entry name" value="ZINC FINGER (C3HC4-TYPE RING FINGER) FAMILY PROTEIN"/>
    <property type="match status" value="1"/>
</dbReference>
<dbReference type="InterPro" id="IPR029062">
    <property type="entry name" value="Class_I_gatase-like"/>
</dbReference>
<dbReference type="CDD" id="cd00198">
    <property type="entry name" value="vWFA"/>
    <property type="match status" value="1"/>
</dbReference>
<keyword evidence="1" id="KW-1133">Transmembrane helix</keyword>
<accession>A0A0N0ZRF2</accession>
<dbReference type="SMART" id="SM00327">
    <property type="entry name" value="VWA"/>
    <property type="match status" value="1"/>
</dbReference>
<proteinExistence type="predicted"/>
<dbReference type="EMBL" id="LJJR01000041">
    <property type="protein sequence ID" value="KPD26275.1"/>
    <property type="molecule type" value="Genomic_DNA"/>
</dbReference>
<dbReference type="Proteomes" id="UP000053099">
    <property type="component" value="Unassembled WGS sequence"/>
</dbReference>
<dbReference type="SUPFAM" id="SSF52317">
    <property type="entry name" value="Class I glutamine amidotransferase-like"/>
    <property type="match status" value="1"/>
</dbReference>
<evidence type="ECO:0000313" key="4">
    <source>
        <dbReference type="Proteomes" id="UP000053099"/>
    </source>
</evidence>
<keyword evidence="1" id="KW-0812">Transmembrane</keyword>
<comment type="caution">
    <text evidence="3">The sequence shown here is derived from an EMBL/GenBank/DDBJ whole genome shotgun (WGS) entry which is preliminary data.</text>
</comment>
<organism evidence="3 4">
    <name type="scientific">Thermus scotoductus</name>
    <dbReference type="NCBI Taxonomy" id="37636"/>
    <lineage>
        <taxon>Bacteria</taxon>
        <taxon>Thermotogati</taxon>
        <taxon>Deinococcota</taxon>
        <taxon>Deinococci</taxon>
        <taxon>Thermales</taxon>
        <taxon>Thermaceae</taxon>
        <taxon>Thermus</taxon>
    </lineage>
</organism>
<dbReference type="PANTHER" id="PTHR10579">
    <property type="entry name" value="CALCIUM-ACTIVATED CHLORIDE CHANNEL REGULATOR"/>
    <property type="match status" value="1"/>
</dbReference>
<dbReference type="InterPro" id="IPR036465">
    <property type="entry name" value="vWFA_dom_sf"/>
</dbReference>
<evidence type="ECO:0000259" key="2">
    <source>
        <dbReference type="PROSITE" id="PS50234"/>
    </source>
</evidence>